<name>A0A284VJC5_9EURY</name>
<keyword evidence="2" id="KW-1185">Reference proteome</keyword>
<accession>A0A284VJC5</accession>
<proteinExistence type="predicted"/>
<dbReference type="EMBL" id="FZMP01000018">
    <property type="protein sequence ID" value="SNQ59351.1"/>
    <property type="molecule type" value="Genomic_DNA"/>
</dbReference>
<sequence length="82" mass="9306">MFDLFQITQSSVVYALSSLTPISKMTFLLKKSPTFKNVYRKKLVKRSTSTVLTKLVSSSFSSASFEFSLSSSFFSVFLTLYF</sequence>
<evidence type="ECO:0000313" key="1">
    <source>
        <dbReference type="EMBL" id="SNQ59351.1"/>
    </source>
</evidence>
<dbReference type="Proteomes" id="UP000218615">
    <property type="component" value="Unassembled WGS sequence"/>
</dbReference>
<evidence type="ECO:0000313" key="2">
    <source>
        <dbReference type="Proteomes" id="UP000218615"/>
    </source>
</evidence>
<dbReference type="AlphaFoldDB" id="A0A284VJC5"/>
<protein>
    <submittedName>
        <fullName evidence="1">Uncharacterized protein</fullName>
    </submittedName>
</protein>
<organism evidence="1 2">
    <name type="scientific">Candidatus Methanoperedens nitratireducens</name>
    <dbReference type="NCBI Taxonomy" id="1392998"/>
    <lineage>
        <taxon>Archaea</taxon>
        <taxon>Methanobacteriati</taxon>
        <taxon>Methanobacteriota</taxon>
        <taxon>Stenosarchaea group</taxon>
        <taxon>Methanomicrobia</taxon>
        <taxon>Methanosarcinales</taxon>
        <taxon>ANME-2 cluster</taxon>
        <taxon>Candidatus Methanoperedentaceae</taxon>
        <taxon>Candidatus Methanoperedens</taxon>
    </lineage>
</organism>
<gene>
    <name evidence="1" type="ORF">MNV_1140047</name>
</gene>
<reference evidence="2" key="1">
    <citation type="submission" date="2017-06" db="EMBL/GenBank/DDBJ databases">
        <authorList>
            <person name="Cremers G."/>
        </authorList>
    </citation>
    <scope>NUCLEOTIDE SEQUENCE [LARGE SCALE GENOMIC DNA]</scope>
</reference>